<dbReference type="SUPFAM" id="SSF53244">
    <property type="entry name" value="MurD-like peptide ligases, peptide-binding domain"/>
    <property type="match status" value="1"/>
</dbReference>
<dbReference type="GO" id="GO:0030170">
    <property type="term" value="F:pyridoxal phosphate binding"/>
    <property type="evidence" value="ECO:0007669"/>
    <property type="project" value="UniProtKB-UniRule"/>
</dbReference>
<dbReference type="GO" id="GO:0016881">
    <property type="term" value="F:acid-amino acid ligase activity"/>
    <property type="evidence" value="ECO:0007669"/>
    <property type="project" value="InterPro"/>
</dbReference>
<evidence type="ECO:0000259" key="8">
    <source>
        <dbReference type="SMART" id="SM01005"/>
    </source>
</evidence>
<dbReference type="GO" id="GO:0005524">
    <property type="term" value="F:ATP binding"/>
    <property type="evidence" value="ECO:0007669"/>
    <property type="project" value="InterPro"/>
</dbReference>
<dbReference type="InterPro" id="IPR035911">
    <property type="entry name" value="MurE/MurF_N"/>
</dbReference>
<feature type="active site" description="Proton acceptor; specific for L-alanine" evidence="5">
    <location>
        <position position="722"/>
    </location>
</feature>
<feature type="active site" description="Proton acceptor; specific for D-alanine" evidence="5">
    <location>
        <position position="496"/>
    </location>
</feature>
<protein>
    <recommendedName>
        <fullName evidence="5">Alanine racemase</fullName>
        <ecNumber evidence="5">5.1.1.1</ecNumber>
    </recommendedName>
</protein>
<evidence type="ECO:0000313" key="10">
    <source>
        <dbReference type="Proteomes" id="UP000515237"/>
    </source>
</evidence>
<evidence type="ECO:0000256" key="1">
    <source>
        <dbReference type="ARBA" id="ARBA00000316"/>
    </source>
</evidence>
<organism evidence="9 10">
    <name type="scientific">Adhaeribacter swui</name>
    <dbReference type="NCBI Taxonomy" id="2086471"/>
    <lineage>
        <taxon>Bacteria</taxon>
        <taxon>Pseudomonadati</taxon>
        <taxon>Bacteroidota</taxon>
        <taxon>Cytophagia</taxon>
        <taxon>Cytophagales</taxon>
        <taxon>Hymenobacteraceae</taxon>
        <taxon>Adhaeribacter</taxon>
    </lineage>
</organism>
<dbReference type="NCBIfam" id="TIGR00492">
    <property type="entry name" value="alr"/>
    <property type="match status" value="1"/>
</dbReference>
<gene>
    <name evidence="9" type="ORF">HUW51_12885</name>
</gene>
<dbReference type="Proteomes" id="UP000515237">
    <property type="component" value="Chromosome"/>
</dbReference>
<comment type="catalytic activity">
    <reaction evidence="1 5">
        <text>L-alanine = D-alanine</text>
        <dbReference type="Rhea" id="RHEA:20249"/>
        <dbReference type="ChEBI" id="CHEBI:57416"/>
        <dbReference type="ChEBI" id="CHEBI:57972"/>
        <dbReference type="EC" id="5.1.1.1"/>
    </reaction>
</comment>
<dbReference type="PRINTS" id="PR00992">
    <property type="entry name" value="ALARACEMASE"/>
</dbReference>
<dbReference type="InterPro" id="IPR011079">
    <property type="entry name" value="Ala_racemase_C"/>
</dbReference>
<dbReference type="Pfam" id="PF00842">
    <property type="entry name" value="Ala_racemase_C"/>
    <property type="match status" value="1"/>
</dbReference>
<dbReference type="InterPro" id="IPR036565">
    <property type="entry name" value="Mur-like_cat_sf"/>
</dbReference>
<dbReference type="PANTHER" id="PTHR30511:SF0">
    <property type="entry name" value="ALANINE RACEMASE, CATABOLIC-RELATED"/>
    <property type="match status" value="1"/>
</dbReference>
<evidence type="ECO:0000256" key="6">
    <source>
        <dbReference type="PIRSR" id="PIRSR600821-50"/>
    </source>
</evidence>
<dbReference type="Gene3D" id="3.90.190.20">
    <property type="entry name" value="Mur ligase, C-terminal domain"/>
    <property type="match status" value="1"/>
</dbReference>
<evidence type="ECO:0000256" key="3">
    <source>
        <dbReference type="ARBA" id="ARBA00022898"/>
    </source>
</evidence>
<dbReference type="Gene3D" id="2.40.37.10">
    <property type="entry name" value="Lyase, Ornithine Decarboxylase, Chain A, domain 1"/>
    <property type="match status" value="1"/>
</dbReference>
<dbReference type="Pfam" id="PF08245">
    <property type="entry name" value="Mur_ligase_M"/>
    <property type="match status" value="1"/>
</dbReference>
<reference evidence="9 10" key="1">
    <citation type="journal article" date="2018" name="Int. J. Syst. Evol. Microbiol.">
        <title>Adhaeribacter swui sp. nov., isolated from wet mud.</title>
        <authorList>
            <person name="Kim D.U."/>
            <person name="Kim K.W."/>
            <person name="Kang M.S."/>
            <person name="Kim J.Y."/>
            <person name="Jang J.H."/>
            <person name="Kim M.K."/>
        </authorList>
    </citation>
    <scope>NUCLEOTIDE SEQUENCE [LARGE SCALE GENOMIC DNA]</scope>
    <source>
        <strain evidence="9 10">KCTC 52873</strain>
    </source>
</reference>
<dbReference type="InterPro" id="IPR001608">
    <property type="entry name" value="Ala_racemase_N"/>
</dbReference>
<dbReference type="GO" id="GO:0005829">
    <property type="term" value="C:cytosol"/>
    <property type="evidence" value="ECO:0007669"/>
    <property type="project" value="TreeGrafter"/>
</dbReference>
<feature type="binding site" evidence="5 7">
    <location>
        <position position="771"/>
    </location>
    <ligand>
        <name>substrate</name>
    </ligand>
</feature>
<dbReference type="KEGG" id="aswu:HUW51_12885"/>
<dbReference type="GO" id="GO:0030632">
    <property type="term" value="P:D-alanine biosynthetic process"/>
    <property type="evidence" value="ECO:0007669"/>
    <property type="project" value="UniProtKB-UniRule"/>
</dbReference>
<dbReference type="InterPro" id="IPR036615">
    <property type="entry name" value="Mur_ligase_C_dom_sf"/>
</dbReference>
<proteinExistence type="inferred from homology"/>
<dbReference type="InterPro" id="IPR000821">
    <property type="entry name" value="Ala_racemase"/>
</dbReference>
<dbReference type="UniPathway" id="UPA00042">
    <property type="reaction ID" value="UER00497"/>
</dbReference>
<feature type="binding site" evidence="5 7">
    <location>
        <position position="594"/>
    </location>
    <ligand>
        <name>substrate</name>
    </ligand>
</feature>
<dbReference type="InterPro" id="IPR029066">
    <property type="entry name" value="PLP-binding_barrel"/>
</dbReference>
<dbReference type="GO" id="GO:0008784">
    <property type="term" value="F:alanine racemase activity"/>
    <property type="evidence" value="ECO:0007669"/>
    <property type="project" value="UniProtKB-UniRule"/>
</dbReference>
<dbReference type="SMART" id="SM01005">
    <property type="entry name" value="Ala_racemase_C"/>
    <property type="match status" value="1"/>
</dbReference>
<dbReference type="HAMAP" id="MF_01201">
    <property type="entry name" value="Ala_racemase"/>
    <property type="match status" value="1"/>
</dbReference>
<evidence type="ECO:0000313" key="9">
    <source>
        <dbReference type="EMBL" id="QNF33572.1"/>
    </source>
</evidence>
<comment type="cofactor">
    <cofactor evidence="2 5 6">
        <name>pyridoxal 5'-phosphate</name>
        <dbReference type="ChEBI" id="CHEBI:597326"/>
    </cofactor>
</comment>
<comment type="function">
    <text evidence="5">Catalyzes the interconversion of L-alanine and D-alanine. May also act on other amino acids.</text>
</comment>
<keyword evidence="10" id="KW-1185">Reference proteome</keyword>
<dbReference type="InterPro" id="IPR013221">
    <property type="entry name" value="Mur_ligase_cen"/>
</dbReference>
<dbReference type="Gene3D" id="3.40.1190.10">
    <property type="entry name" value="Mur-like, catalytic domain"/>
    <property type="match status" value="1"/>
</dbReference>
<evidence type="ECO:0000256" key="7">
    <source>
        <dbReference type="PIRSR" id="PIRSR600821-52"/>
    </source>
</evidence>
<evidence type="ECO:0000256" key="2">
    <source>
        <dbReference type="ARBA" id="ARBA00001933"/>
    </source>
</evidence>
<evidence type="ECO:0000256" key="4">
    <source>
        <dbReference type="ARBA" id="ARBA00023235"/>
    </source>
</evidence>
<feature type="domain" description="Alanine racemase C-terminal" evidence="8">
    <location>
        <begin position="701"/>
        <end position="825"/>
    </location>
</feature>
<dbReference type="SUPFAM" id="SSF51419">
    <property type="entry name" value="PLP-binding barrel"/>
    <property type="match status" value="1"/>
</dbReference>
<dbReference type="NCBIfam" id="NF008897">
    <property type="entry name" value="PRK11930.1"/>
    <property type="match status" value="1"/>
</dbReference>
<dbReference type="SUPFAM" id="SSF63418">
    <property type="entry name" value="MurE/MurF N-terminal domain"/>
    <property type="match status" value="1"/>
</dbReference>
<keyword evidence="4 5" id="KW-0413">Isomerase</keyword>
<comment type="pathway">
    <text evidence="5">Amino-acid biosynthesis; D-alanine biosynthesis; D-alanine from L-alanine: step 1/1.</text>
</comment>
<dbReference type="InterPro" id="IPR009006">
    <property type="entry name" value="Ala_racemase/Decarboxylase_C"/>
</dbReference>
<dbReference type="EC" id="5.1.1.1" evidence="5"/>
<dbReference type="Pfam" id="PF01168">
    <property type="entry name" value="Ala_racemase_N"/>
    <property type="match status" value="1"/>
</dbReference>
<dbReference type="RefSeq" id="WP_185270053.1">
    <property type="nucleotide sequence ID" value="NZ_CP055156.1"/>
</dbReference>
<keyword evidence="9" id="KW-0436">Ligase</keyword>
<keyword evidence="3 5" id="KW-0663">Pyridoxal phosphate</keyword>
<dbReference type="CDD" id="cd00430">
    <property type="entry name" value="PLPDE_III_AR"/>
    <property type="match status" value="1"/>
</dbReference>
<accession>A0A7G7G8T8</accession>
<dbReference type="Gene3D" id="3.40.1390.10">
    <property type="entry name" value="MurE/MurF, N-terminal domain"/>
    <property type="match status" value="1"/>
</dbReference>
<dbReference type="FunFam" id="3.20.20.10:FF:000002">
    <property type="entry name" value="Alanine racemase"/>
    <property type="match status" value="1"/>
</dbReference>
<sequence length="827" mass="93131">MIRFEELAGLTSGTLLQLKQEYGIQHLLTDSRRLAHPVSSLFFAIKGPFNDGHRYIFNLYQRGVRQFVLEDYLAIPEINHNTTLQQLFPEANFLQVSNSLAALQRLTAYYRQQFSLPVFAITGSNGKTIVKEWLSQLLSPDERVVKSPRSYNSQIGVPLSVWQINQNHTLGIFEAGISRPSEMEKLEKIIQPTWGIFTNIGQAHAEGFVSREQKIEEKLKLFKNVKQLFYCRDHAAIHAAVTAAQIPAFTWSRKQTADVRILTGSVRGNQYTLEFAYQNQNGLVVLPFTDEASIENGLHCLAVLLSRQVPVSEIQQRFLKLSPVAMRLEMKEAINGCYLIDDSYNNDLSGLSIALNFLQNQTRTKKKTLILSDLLEAGLPEAVLYQQVAELVRIHRIDRLVGIGPVISQHQPLFHLPQEFYSSTAEFLKNFKNESFRNETILLKGARVFEFEKIVAAFQQKIHGTVLEVNLDALVHNLNFYRARLAPKTKLMVMVKAFAYGSGSYEIANLLQYHRVDYLTVAYTDEGILLREHGISLPIMVMNPSAESFGKLQQYQLEPEIYSLEILEACIQALPDDESYHQKIHLKLDTGMHRLGFTENDLEALFTRLAAVPQLRVVSMFSHLAGADEALHNDFSQLQISRFRAMTGQIEQRLGYAIIKHILNSAGIVRFPEHQLDMVRLGIGLYGVEATGSEQDALRMVSQLKTTVSQVKVVAAGETVGYSRRGIAREPKQIATIAIGYADGYDRRFGNGVGQVFINGQQVPTIGNICMDMCMLDVTGLSVKAGDSVEIFGKNSTLTDMAQRIGTIPYELLTNISSRVKRVFYSE</sequence>
<name>A0A7G7G8T8_9BACT</name>
<comment type="similarity">
    <text evidence="5">Belongs to the alanine racemase family.</text>
</comment>
<feature type="modified residue" description="N6-(pyridoxal phosphate)lysine" evidence="5 6">
    <location>
        <position position="496"/>
    </location>
</feature>
<dbReference type="EMBL" id="CP055156">
    <property type="protein sequence ID" value="QNF33572.1"/>
    <property type="molecule type" value="Genomic_DNA"/>
</dbReference>
<dbReference type="Gene3D" id="3.20.20.10">
    <property type="entry name" value="Alanine racemase"/>
    <property type="match status" value="1"/>
</dbReference>
<dbReference type="AlphaFoldDB" id="A0A7G7G8T8"/>
<dbReference type="SUPFAM" id="SSF53623">
    <property type="entry name" value="MurD-like peptide ligases, catalytic domain"/>
    <property type="match status" value="1"/>
</dbReference>
<dbReference type="SUPFAM" id="SSF50621">
    <property type="entry name" value="Alanine racemase C-terminal domain-like"/>
    <property type="match status" value="1"/>
</dbReference>
<evidence type="ECO:0000256" key="5">
    <source>
        <dbReference type="HAMAP-Rule" id="MF_01201"/>
    </source>
</evidence>
<dbReference type="PANTHER" id="PTHR30511">
    <property type="entry name" value="ALANINE RACEMASE"/>
    <property type="match status" value="1"/>
</dbReference>